<evidence type="ECO:0000256" key="1">
    <source>
        <dbReference type="ARBA" id="ARBA00005234"/>
    </source>
</evidence>
<dbReference type="InterPro" id="IPR038765">
    <property type="entry name" value="Papain-like_cys_pep_sf"/>
</dbReference>
<dbReference type="InterPro" id="IPR003653">
    <property type="entry name" value="Peptidase_C48_C"/>
</dbReference>
<comment type="similarity">
    <text evidence="1">Belongs to the peptidase C48 family.</text>
</comment>
<dbReference type="Pfam" id="PF02902">
    <property type="entry name" value="Peptidase_C48"/>
    <property type="match status" value="1"/>
</dbReference>
<dbReference type="SUPFAM" id="SSF54001">
    <property type="entry name" value="Cysteine proteinases"/>
    <property type="match status" value="1"/>
</dbReference>
<organism evidence="6 7">
    <name type="scientific">Sphagnum jensenii</name>
    <dbReference type="NCBI Taxonomy" id="128206"/>
    <lineage>
        <taxon>Eukaryota</taxon>
        <taxon>Viridiplantae</taxon>
        <taxon>Streptophyta</taxon>
        <taxon>Embryophyta</taxon>
        <taxon>Bryophyta</taxon>
        <taxon>Sphagnophytina</taxon>
        <taxon>Sphagnopsida</taxon>
        <taxon>Sphagnales</taxon>
        <taxon>Sphagnaceae</taxon>
        <taxon>Sphagnum</taxon>
    </lineage>
</organism>
<feature type="domain" description="Ubiquitin-like protease family profile" evidence="5">
    <location>
        <begin position="222"/>
        <end position="397"/>
    </location>
</feature>
<gene>
    <name evidence="6" type="ORF">CSSPJE1EN2_LOCUS313</name>
</gene>
<name>A0ABP1A3Z4_9BRYO</name>
<evidence type="ECO:0000256" key="3">
    <source>
        <dbReference type="ARBA" id="ARBA00022801"/>
    </source>
</evidence>
<proteinExistence type="inferred from homology"/>
<protein>
    <recommendedName>
        <fullName evidence="5">Ubiquitin-like protease family profile domain-containing protein</fullName>
    </recommendedName>
</protein>
<evidence type="ECO:0000256" key="2">
    <source>
        <dbReference type="ARBA" id="ARBA00022670"/>
    </source>
</evidence>
<keyword evidence="3" id="KW-0378">Hydrolase</keyword>
<dbReference type="Proteomes" id="UP001497522">
    <property type="component" value="Chromosome 1"/>
</dbReference>
<evidence type="ECO:0000256" key="4">
    <source>
        <dbReference type="SAM" id="MobiDB-lite"/>
    </source>
</evidence>
<reference evidence="6 7" key="1">
    <citation type="submission" date="2024-03" db="EMBL/GenBank/DDBJ databases">
        <authorList>
            <consortium name="ELIXIR-Norway"/>
            <consortium name="Elixir Norway"/>
        </authorList>
    </citation>
    <scope>NUCLEOTIDE SEQUENCE [LARGE SCALE GENOMIC DNA]</scope>
</reference>
<keyword evidence="7" id="KW-1185">Reference proteome</keyword>
<dbReference type="PROSITE" id="PS50600">
    <property type="entry name" value="ULP_PROTEASE"/>
    <property type="match status" value="1"/>
</dbReference>
<feature type="region of interest" description="Disordered" evidence="4">
    <location>
        <begin position="446"/>
        <end position="525"/>
    </location>
</feature>
<evidence type="ECO:0000313" key="7">
    <source>
        <dbReference type="Proteomes" id="UP001497522"/>
    </source>
</evidence>
<keyword evidence="2" id="KW-0645">Protease</keyword>
<evidence type="ECO:0000313" key="6">
    <source>
        <dbReference type="EMBL" id="CAK9857318.1"/>
    </source>
</evidence>
<dbReference type="EMBL" id="OZ023702">
    <property type="protein sequence ID" value="CAK9857318.1"/>
    <property type="molecule type" value="Genomic_DNA"/>
</dbReference>
<accession>A0ABP1A3Z4</accession>
<evidence type="ECO:0000259" key="5">
    <source>
        <dbReference type="PROSITE" id="PS50600"/>
    </source>
</evidence>
<sequence>MKESTMKYARRAWSELYKDDEYDNYLLELYQQCRLPKKEGQKRHEWGCQFCCKVFKCVLRLNFHRITGCPVGGVLKMYPVVHKDQQVAAEYTLRQKGFMNFKEQPAFEHSKPKKRPRQMIEKALKTTVHSDDFLQHTTVPESTASPPGPSKGGMQQIGCVPHMNRHTTQWQHTIDCMQIEEEKTPIPQKYAGPEGLKMKMRELLNDGLNTKVVFFKGTPVEIPLGESALAPLTTEHGMVNDELMDWYFAYYHTYGPQNAFDVCVVANSFIWQQLNLHVLNFGPTENSLKAFVERRLAKRHTQCNTLIVPILDSWHWSLMILETGKYYHMNPKPDYEPHSNNLQMRILVAKCWEIMQGNYNGNEVDDSILDKWMQPNVPTQTGSWECGWFVLKYFDMYIQQRFVRTEMEFEGVQCTEDWFAYDDAIAMRTWLEEAIRTELFGPTFENSGPWHSMKSSRRDRIAPQTSRHVSEESEQSSALVHDNPPKIRGSPHSGQSNSTTEHMDTQKGVQEGTITPNTDGSPARSKTKMQLEMEFHRAFIQECAIEDEEWKWSPVYLLLRDFSGLSTYLPRPWKHTAEECDWNMNSQKEQILANDIASFTAPSGTPGHQDVMKRVCKHLSHIALVTMLNYYDHEDVKDMWIRGCPKNKQEMLIEKWKSRLYNSFSAFYADDIVTLS</sequence>
<dbReference type="Gene3D" id="3.40.395.10">
    <property type="entry name" value="Adenoviral Proteinase, Chain A"/>
    <property type="match status" value="1"/>
</dbReference>